<gene>
    <name evidence="3" type="ORF">CI109_102049</name>
</gene>
<feature type="region of interest" description="Disordered" evidence="1">
    <location>
        <begin position="273"/>
        <end position="316"/>
    </location>
</feature>
<dbReference type="EMBL" id="CP144054">
    <property type="protein sequence ID" value="WWD17608.1"/>
    <property type="molecule type" value="Genomic_DNA"/>
</dbReference>
<accession>A0A5M6BT30</accession>
<feature type="transmembrane region" description="Helical" evidence="2">
    <location>
        <begin position="54"/>
        <end position="78"/>
    </location>
</feature>
<dbReference type="Proteomes" id="UP000322225">
    <property type="component" value="Chromosome 4"/>
</dbReference>
<feature type="transmembrane region" description="Helical" evidence="2">
    <location>
        <begin position="171"/>
        <end position="195"/>
    </location>
</feature>
<reference evidence="3" key="1">
    <citation type="submission" date="2017-08" db="EMBL/GenBank/DDBJ databases">
        <authorList>
            <person name="Cuomo C."/>
            <person name="Billmyre B."/>
            <person name="Heitman J."/>
        </authorList>
    </citation>
    <scope>NUCLEOTIDE SEQUENCE</scope>
    <source>
        <strain evidence="3">CBS 12478</strain>
    </source>
</reference>
<keyword evidence="2" id="KW-0812">Transmembrane</keyword>
<dbReference type="AlphaFoldDB" id="A0A5M6BT30"/>
<evidence type="ECO:0000313" key="3">
    <source>
        <dbReference type="EMBL" id="WWD17608.1"/>
    </source>
</evidence>
<evidence type="ECO:0000313" key="4">
    <source>
        <dbReference type="Proteomes" id="UP000322225"/>
    </source>
</evidence>
<feature type="compositionally biased region" description="Low complexity" evidence="1">
    <location>
        <begin position="338"/>
        <end position="352"/>
    </location>
</feature>
<organism evidence="3 4">
    <name type="scientific">Kwoniella shandongensis</name>
    <dbReference type="NCBI Taxonomy" id="1734106"/>
    <lineage>
        <taxon>Eukaryota</taxon>
        <taxon>Fungi</taxon>
        <taxon>Dikarya</taxon>
        <taxon>Basidiomycota</taxon>
        <taxon>Agaricomycotina</taxon>
        <taxon>Tremellomycetes</taxon>
        <taxon>Tremellales</taxon>
        <taxon>Cryptococcaceae</taxon>
        <taxon>Kwoniella</taxon>
    </lineage>
</organism>
<evidence type="ECO:0000256" key="1">
    <source>
        <dbReference type="SAM" id="MobiDB-lite"/>
    </source>
</evidence>
<feature type="compositionally biased region" description="Low complexity" evidence="1">
    <location>
        <begin position="273"/>
        <end position="285"/>
    </location>
</feature>
<dbReference type="GeneID" id="43591833"/>
<feature type="transmembrane region" description="Helical" evidence="2">
    <location>
        <begin position="250"/>
        <end position="270"/>
    </location>
</feature>
<feature type="transmembrane region" description="Helical" evidence="2">
    <location>
        <begin position="90"/>
        <end position="113"/>
    </location>
</feature>
<protein>
    <submittedName>
        <fullName evidence="3">Uncharacterized protein</fullName>
    </submittedName>
</protein>
<sequence length="416" mass="46331">MAEATIAHSHNPYPVAKSGYLFGSYLALALYGVHCSQVVRYYGNHSDSWRIRLLVLWIWTLSTLQILIILASSWKYFVDGIENTRIWGEFWWPLSVQDGLVPLMAYTAQLYFGRRAWKLTGRRPWLMWSVWILSTIAFLAGLALAVTARIWSDDPFVSYDDFRSRSIGIPSQAVAITWMGLSAFIDGSLTLILVYRFSQARKSVFHSTRSLVKRMIALTLETVLLTHMVGGVMCIIFLASPAAHRTQSDIFWVLLEVVTELYALSVVFTINSRTPTSPPSSANSSTEDKEKSIELEDKDQRELPSTESAIDRHVEGYQGSQPFGVRIFALPRTRNESESGSGSSGGSQQNSSTFGVLSQGGSSLEGTASPRTPADELTGYVLSPRPVGGDGSRRYSDWNEMDEEEEDSKTGSYNSK</sequence>
<feature type="transmembrane region" description="Helical" evidence="2">
    <location>
        <begin position="20"/>
        <end position="42"/>
    </location>
</feature>
<dbReference type="Pfam" id="PF20152">
    <property type="entry name" value="DUF6534"/>
    <property type="match status" value="1"/>
</dbReference>
<name>A0A5M6BT30_9TREE</name>
<feature type="transmembrane region" description="Helical" evidence="2">
    <location>
        <begin position="125"/>
        <end position="151"/>
    </location>
</feature>
<dbReference type="KEGG" id="ksn:43591833"/>
<feature type="transmembrane region" description="Helical" evidence="2">
    <location>
        <begin position="216"/>
        <end position="238"/>
    </location>
</feature>
<proteinExistence type="predicted"/>
<dbReference type="InterPro" id="IPR045339">
    <property type="entry name" value="DUF6534"/>
</dbReference>
<feature type="region of interest" description="Disordered" evidence="1">
    <location>
        <begin position="333"/>
        <end position="416"/>
    </location>
</feature>
<keyword evidence="2" id="KW-0472">Membrane</keyword>
<reference evidence="3" key="2">
    <citation type="submission" date="2024-01" db="EMBL/GenBank/DDBJ databases">
        <title>Comparative genomics of Cryptococcus and Kwoniella reveals pathogenesis evolution and contrasting modes of karyotype evolution via chromosome fusion or intercentromeric recombination.</title>
        <authorList>
            <person name="Coelho M.A."/>
            <person name="David-Palma M."/>
            <person name="Shea T."/>
            <person name="Bowers K."/>
            <person name="McGinley-Smith S."/>
            <person name="Mohammad A.W."/>
            <person name="Gnirke A."/>
            <person name="Yurkov A.M."/>
            <person name="Nowrousian M."/>
            <person name="Sun S."/>
            <person name="Cuomo C.A."/>
            <person name="Heitman J."/>
        </authorList>
    </citation>
    <scope>NUCLEOTIDE SEQUENCE</scope>
    <source>
        <strain evidence="3">CBS 12478</strain>
    </source>
</reference>
<keyword evidence="2" id="KW-1133">Transmembrane helix</keyword>
<keyword evidence="4" id="KW-1185">Reference proteome</keyword>
<dbReference type="RefSeq" id="XP_031858100.1">
    <property type="nucleotide sequence ID" value="XM_032007662.1"/>
</dbReference>
<dbReference type="PANTHER" id="PTHR40465:SF1">
    <property type="entry name" value="DUF6534 DOMAIN-CONTAINING PROTEIN"/>
    <property type="match status" value="1"/>
</dbReference>
<feature type="compositionally biased region" description="Polar residues" evidence="1">
    <location>
        <begin position="353"/>
        <end position="370"/>
    </location>
</feature>
<feature type="compositionally biased region" description="Basic and acidic residues" evidence="1">
    <location>
        <begin position="286"/>
        <end position="315"/>
    </location>
</feature>
<dbReference type="PANTHER" id="PTHR40465">
    <property type="entry name" value="CHROMOSOME 1, WHOLE GENOME SHOTGUN SEQUENCE"/>
    <property type="match status" value="1"/>
</dbReference>
<evidence type="ECO:0000256" key="2">
    <source>
        <dbReference type="SAM" id="Phobius"/>
    </source>
</evidence>
<dbReference type="OrthoDB" id="2535105at2759"/>